<dbReference type="SUPFAM" id="SSF117281">
    <property type="entry name" value="Kelch motif"/>
    <property type="match status" value="1"/>
</dbReference>
<comment type="caution">
    <text evidence="2">The sequence shown here is derived from an EMBL/GenBank/DDBJ whole genome shotgun (WGS) entry which is preliminary data.</text>
</comment>
<dbReference type="InterPro" id="IPR015915">
    <property type="entry name" value="Kelch-typ_b-propeller"/>
</dbReference>
<feature type="region of interest" description="Disordered" evidence="1">
    <location>
        <begin position="281"/>
        <end position="315"/>
    </location>
</feature>
<evidence type="ECO:0000313" key="2">
    <source>
        <dbReference type="EMBL" id="CAG8508798.1"/>
    </source>
</evidence>
<dbReference type="EMBL" id="CAJVPI010000256">
    <property type="protein sequence ID" value="CAG8508798.1"/>
    <property type="molecule type" value="Genomic_DNA"/>
</dbReference>
<evidence type="ECO:0000313" key="3">
    <source>
        <dbReference type="Proteomes" id="UP000789739"/>
    </source>
</evidence>
<name>A0A9N8ZW71_9GLOM</name>
<protein>
    <submittedName>
        <fullName evidence="2">4508_t:CDS:1</fullName>
    </submittedName>
</protein>
<dbReference type="Gene3D" id="2.120.10.80">
    <property type="entry name" value="Kelch-type beta propeller"/>
    <property type="match status" value="1"/>
</dbReference>
<keyword evidence="3" id="KW-1185">Reference proteome</keyword>
<evidence type="ECO:0000256" key="1">
    <source>
        <dbReference type="SAM" id="MobiDB-lite"/>
    </source>
</evidence>
<proteinExistence type="predicted"/>
<accession>A0A9N8ZW71</accession>
<dbReference type="AlphaFoldDB" id="A0A9N8ZW71"/>
<sequence length="423" mass="48092">MEIKVVEAEGIIPGGRCMHTIKAVAEKWLAVFGGRRIAYENNGDDEPIYYDTKDLYLFYIPYATWIFPTTLYSTPYPRSYPACAAVDSALYIYGGQQLIFTTGSRREGDDHKELNASFSKVESAACESRRYLKDSVHDDENLWCFRIHDFRPDLSSSVMFKTSQKLGTLHSGTINDATATTSINSNFPASEQPSRAHSSVPFWEKHISPRANSFFSGRRQEWVMTRGESVGRCCGAAMVGTAKKLILFGGWDKDRWNLEENTYEAKKKCDSFISGSEFANRSSDSKEINNGSLENTGSLNTSRNMQSRELSQSSHQALQYSRMNQSLYFTQHQSQSQPTSHLCLPLFNDSSPKGTYNTTRPWEFLRIYLLERNYWIHLRVKGLPEMECVAFLSDNSTHSNGLFVVGRTRDASNRIIMGWIKDE</sequence>
<reference evidence="2" key="1">
    <citation type="submission" date="2021-06" db="EMBL/GenBank/DDBJ databases">
        <authorList>
            <person name="Kallberg Y."/>
            <person name="Tangrot J."/>
            <person name="Rosling A."/>
        </authorList>
    </citation>
    <scope>NUCLEOTIDE SEQUENCE</scope>
    <source>
        <strain evidence="2">BR232B</strain>
    </source>
</reference>
<gene>
    <name evidence="2" type="ORF">PBRASI_LOCUS3001</name>
</gene>
<dbReference type="Proteomes" id="UP000789739">
    <property type="component" value="Unassembled WGS sequence"/>
</dbReference>
<organism evidence="2 3">
    <name type="scientific">Paraglomus brasilianum</name>
    <dbReference type="NCBI Taxonomy" id="144538"/>
    <lineage>
        <taxon>Eukaryota</taxon>
        <taxon>Fungi</taxon>
        <taxon>Fungi incertae sedis</taxon>
        <taxon>Mucoromycota</taxon>
        <taxon>Glomeromycotina</taxon>
        <taxon>Glomeromycetes</taxon>
        <taxon>Paraglomerales</taxon>
        <taxon>Paraglomeraceae</taxon>
        <taxon>Paraglomus</taxon>
    </lineage>
</organism>